<dbReference type="PANTHER" id="PTHR43464:SF19">
    <property type="entry name" value="UBIQUINONE BIOSYNTHESIS O-METHYLTRANSFERASE, MITOCHONDRIAL"/>
    <property type="match status" value="1"/>
</dbReference>
<proteinExistence type="predicted"/>
<dbReference type="Gene3D" id="3.40.50.150">
    <property type="entry name" value="Vaccinia Virus protein VP39"/>
    <property type="match status" value="1"/>
</dbReference>
<organism evidence="5 6">
    <name type="scientific">Mycolicibacterium pulveris</name>
    <name type="common">Mycobacterium pulveris</name>
    <dbReference type="NCBI Taxonomy" id="36813"/>
    <lineage>
        <taxon>Bacteria</taxon>
        <taxon>Bacillati</taxon>
        <taxon>Actinomycetota</taxon>
        <taxon>Actinomycetes</taxon>
        <taxon>Mycobacteriales</taxon>
        <taxon>Mycobacteriaceae</taxon>
        <taxon>Mycolicibacterium</taxon>
    </lineage>
</organism>
<evidence type="ECO:0000256" key="2">
    <source>
        <dbReference type="ARBA" id="ARBA00022679"/>
    </source>
</evidence>
<dbReference type="CDD" id="cd02440">
    <property type="entry name" value="AdoMet_MTases"/>
    <property type="match status" value="1"/>
</dbReference>
<feature type="domain" description="Methyltransferase" evidence="4">
    <location>
        <begin position="55"/>
        <end position="149"/>
    </location>
</feature>
<reference evidence="5 6" key="1">
    <citation type="journal article" date="2019" name="Emerg. Microbes Infect.">
        <title>Comprehensive subspecies identification of 175 nontuberculous mycobacteria species based on 7547 genomic profiles.</title>
        <authorList>
            <person name="Matsumoto Y."/>
            <person name="Kinjo T."/>
            <person name="Motooka D."/>
            <person name="Nabeya D."/>
            <person name="Jung N."/>
            <person name="Uechi K."/>
            <person name="Horii T."/>
            <person name="Iida T."/>
            <person name="Fujita J."/>
            <person name="Nakamura S."/>
        </authorList>
    </citation>
    <scope>NUCLEOTIDE SEQUENCE [LARGE SCALE GENOMIC DNA]</scope>
    <source>
        <strain evidence="5 6">JCM 6370</strain>
    </source>
</reference>
<name>A0A7I7UIN1_MYCPV</name>
<evidence type="ECO:0000256" key="3">
    <source>
        <dbReference type="ARBA" id="ARBA00022691"/>
    </source>
</evidence>
<evidence type="ECO:0000259" key="4">
    <source>
        <dbReference type="Pfam" id="PF13649"/>
    </source>
</evidence>
<dbReference type="PANTHER" id="PTHR43464">
    <property type="entry name" value="METHYLTRANSFERASE"/>
    <property type="match status" value="1"/>
</dbReference>
<dbReference type="Pfam" id="PF13649">
    <property type="entry name" value="Methyltransf_25"/>
    <property type="match status" value="1"/>
</dbReference>
<keyword evidence="3" id="KW-0949">S-adenosyl-L-methionine</keyword>
<dbReference type="EMBL" id="AP022599">
    <property type="protein sequence ID" value="BBY81222.1"/>
    <property type="molecule type" value="Genomic_DNA"/>
</dbReference>
<protein>
    <submittedName>
        <fullName evidence="5">SAM-dependent methyltransferase</fullName>
    </submittedName>
</protein>
<evidence type="ECO:0000313" key="6">
    <source>
        <dbReference type="Proteomes" id="UP000467252"/>
    </source>
</evidence>
<dbReference type="InterPro" id="IPR041698">
    <property type="entry name" value="Methyltransf_25"/>
</dbReference>
<dbReference type="AlphaFoldDB" id="A0A7I7UIN1"/>
<keyword evidence="1 5" id="KW-0489">Methyltransferase</keyword>
<dbReference type="GO" id="GO:0032259">
    <property type="term" value="P:methylation"/>
    <property type="evidence" value="ECO:0007669"/>
    <property type="project" value="UniProtKB-KW"/>
</dbReference>
<sequence>MTPDDEGAPMAQPPMDWDDMYRQDTLPPWSIGAPQPELAALIEQGSKQGKVRGEVLDAGCGHAELSLALAARGYRVVGLDASPTAVAAATAAANDRGLNSVTFAQADITEFSGYDGRFNTVMDSGCLHALPVERRQAYVEAVYRAAAPGASLFILAFAERPFGEDVPGPNGFTAEDLRDTVATRWTVDEVRPATLYGRDFQPPDGTALPRNAERSADGLLMMPGFLLSAHKDARHS</sequence>
<evidence type="ECO:0000256" key="1">
    <source>
        <dbReference type="ARBA" id="ARBA00022603"/>
    </source>
</evidence>
<dbReference type="InterPro" id="IPR029063">
    <property type="entry name" value="SAM-dependent_MTases_sf"/>
</dbReference>
<dbReference type="SUPFAM" id="SSF53335">
    <property type="entry name" value="S-adenosyl-L-methionine-dependent methyltransferases"/>
    <property type="match status" value="1"/>
</dbReference>
<gene>
    <name evidence="5" type="ORF">MPUL_23800</name>
</gene>
<dbReference type="GO" id="GO:0008168">
    <property type="term" value="F:methyltransferase activity"/>
    <property type="evidence" value="ECO:0007669"/>
    <property type="project" value="UniProtKB-KW"/>
</dbReference>
<keyword evidence="2 5" id="KW-0808">Transferase</keyword>
<dbReference type="Proteomes" id="UP000467252">
    <property type="component" value="Chromosome"/>
</dbReference>
<evidence type="ECO:0000313" key="5">
    <source>
        <dbReference type="EMBL" id="BBY81222.1"/>
    </source>
</evidence>
<accession>A0A7I7UIN1</accession>
<keyword evidence="6" id="KW-1185">Reference proteome</keyword>